<dbReference type="Proteomes" id="UP001500880">
    <property type="component" value="Unassembled WGS sequence"/>
</dbReference>
<proteinExistence type="predicted"/>
<comment type="caution">
    <text evidence="1">The sequence shown here is derived from an EMBL/GenBank/DDBJ whole genome shotgun (WGS) entry which is preliminary data.</text>
</comment>
<dbReference type="EMBL" id="BAAADO010000003">
    <property type="protein sequence ID" value="GAA0489194.1"/>
    <property type="molecule type" value="Genomic_DNA"/>
</dbReference>
<accession>A0ABN1B4V8</accession>
<sequence>MINVVYVKEISLVNLTSRCALQANVASNDFLITNSPGQENKGASVDINSRFEFTYEGVLLTLYLPVPF</sequence>
<protein>
    <submittedName>
        <fullName evidence="1">Uncharacterized protein</fullName>
    </submittedName>
</protein>
<organism evidence="1 2">
    <name type="scientific">Salinibacillus aidingensis</name>
    <dbReference type="NCBI Taxonomy" id="237684"/>
    <lineage>
        <taxon>Bacteria</taxon>
        <taxon>Bacillati</taxon>
        <taxon>Bacillota</taxon>
        <taxon>Bacilli</taxon>
        <taxon>Bacillales</taxon>
        <taxon>Bacillaceae</taxon>
        <taxon>Salinibacillus</taxon>
    </lineage>
</organism>
<keyword evidence="2" id="KW-1185">Reference proteome</keyword>
<reference evidence="1 2" key="1">
    <citation type="journal article" date="2019" name="Int. J. Syst. Evol. Microbiol.">
        <title>The Global Catalogue of Microorganisms (GCM) 10K type strain sequencing project: providing services to taxonomists for standard genome sequencing and annotation.</title>
        <authorList>
            <consortium name="The Broad Institute Genomics Platform"/>
            <consortium name="The Broad Institute Genome Sequencing Center for Infectious Disease"/>
            <person name="Wu L."/>
            <person name="Ma J."/>
        </authorList>
    </citation>
    <scope>NUCLEOTIDE SEQUENCE [LARGE SCALE GENOMIC DNA]</scope>
    <source>
        <strain evidence="1 2">JCM 12389</strain>
    </source>
</reference>
<gene>
    <name evidence="1" type="ORF">GCM10008986_13750</name>
</gene>
<evidence type="ECO:0000313" key="2">
    <source>
        <dbReference type="Proteomes" id="UP001500880"/>
    </source>
</evidence>
<name>A0ABN1B4V8_9BACI</name>
<evidence type="ECO:0000313" key="1">
    <source>
        <dbReference type="EMBL" id="GAA0489194.1"/>
    </source>
</evidence>